<dbReference type="OrthoDB" id="302927at2759"/>
<evidence type="ECO:0000313" key="1">
    <source>
        <dbReference type="EMBL" id="CAD8124687.1"/>
    </source>
</evidence>
<organism evidence="1 2">
    <name type="scientific">Paramecium sonneborni</name>
    <dbReference type="NCBI Taxonomy" id="65129"/>
    <lineage>
        <taxon>Eukaryota</taxon>
        <taxon>Sar</taxon>
        <taxon>Alveolata</taxon>
        <taxon>Ciliophora</taxon>
        <taxon>Intramacronucleata</taxon>
        <taxon>Oligohymenophorea</taxon>
        <taxon>Peniculida</taxon>
        <taxon>Parameciidae</taxon>
        <taxon>Paramecium</taxon>
    </lineage>
</organism>
<protein>
    <submittedName>
        <fullName evidence="1">Uncharacterized protein</fullName>
    </submittedName>
</protein>
<name>A0A8S1RAC1_9CILI</name>
<gene>
    <name evidence="1" type="ORF">PSON_ATCC_30995.1.T1530023</name>
</gene>
<reference evidence="1" key="1">
    <citation type="submission" date="2021-01" db="EMBL/GenBank/DDBJ databases">
        <authorList>
            <consortium name="Genoscope - CEA"/>
            <person name="William W."/>
        </authorList>
    </citation>
    <scope>NUCLEOTIDE SEQUENCE</scope>
</reference>
<accession>A0A8S1RAC1</accession>
<proteinExistence type="predicted"/>
<sequence length="98" mass="11446">MQCKYNSTDTSIDEVSYEDEPSISQVKEFRETFFINRLNTEKKESRKVSFNELEVVLIFEESDPPVMVSEDLILYQKKTGTKLKLSRYPTNSILKKGL</sequence>
<dbReference type="AlphaFoldDB" id="A0A8S1RAC1"/>
<dbReference type="EMBL" id="CAJJDN010000153">
    <property type="protein sequence ID" value="CAD8124687.1"/>
    <property type="molecule type" value="Genomic_DNA"/>
</dbReference>
<keyword evidence="2" id="KW-1185">Reference proteome</keyword>
<comment type="caution">
    <text evidence="1">The sequence shown here is derived from an EMBL/GenBank/DDBJ whole genome shotgun (WGS) entry which is preliminary data.</text>
</comment>
<evidence type="ECO:0000313" key="2">
    <source>
        <dbReference type="Proteomes" id="UP000692954"/>
    </source>
</evidence>
<dbReference type="Proteomes" id="UP000692954">
    <property type="component" value="Unassembled WGS sequence"/>
</dbReference>